<dbReference type="EMBL" id="JBHFNT010000044">
    <property type="protein sequence ID" value="MFB2833669.1"/>
    <property type="molecule type" value="Genomic_DNA"/>
</dbReference>
<dbReference type="RefSeq" id="WP_413276169.1">
    <property type="nucleotide sequence ID" value="NZ_JBHFNT010000044.1"/>
</dbReference>
<proteinExistence type="predicted"/>
<accession>A0ABV4WF12</accession>
<keyword evidence="3" id="KW-1185">Reference proteome</keyword>
<name>A0ABV4WF12_9CYAN</name>
<dbReference type="Proteomes" id="UP001576780">
    <property type="component" value="Unassembled WGS sequence"/>
</dbReference>
<dbReference type="InterPro" id="IPR054181">
    <property type="entry name" value="DUF6888"/>
</dbReference>
<sequence length="63" mass="7443">MLPTVEQGFTCIRVCQMLSNYYRNILLFRFDSKTGTIYILAQENMEIFISRDGNWRFLNEAGL</sequence>
<reference evidence="2 3" key="1">
    <citation type="submission" date="2024-09" db="EMBL/GenBank/DDBJ databases">
        <title>Floridaenema gen nov. (Aerosakkonemataceae, Aerosakkonematales ord. nov., Cyanobacteria) from benthic tropical and subtropical fresh waters, with the description of four new species.</title>
        <authorList>
            <person name="Moretto J.A."/>
            <person name="Berthold D.E."/>
            <person name="Lefler F.W."/>
            <person name="Huang I.-S."/>
            <person name="Laughinghouse H. IV."/>
        </authorList>
    </citation>
    <scope>NUCLEOTIDE SEQUENCE [LARGE SCALE GENOMIC DNA]</scope>
    <source>
        <strain evidence="2 3">BLCC-F167</strain>
    </source>
</reference>
<dbReference type="Pfam" id="PF21828">
    <property type="entry name" value="DUF6888"/>
    <property type="match status" value="1"/>
</dbReference>
<gene>
    <name evidence="2" type="ORF">ACE1CA_03965</name>
</gene>
<protein>
    <recommendedName>
        <fullName evidence="1">DUF6888 domain-containing protein</fullName>
    </recommendedName>
</protein>
<evidence type="ECO:0000313" key="2">
    <source>
        <dbReference type="EMBL" id="MFB2833669.1"/>
    </source>
</evidence>
<feature type="domain" description="DUF6888" evidence="1">
    <location>
        <begin position="3"/>
        <end position="56"/>
    </location>
</feature>
<evidence type="ECO:0000313" key="3">
    <source>
        <dbReference type="Proteomes" id="UP001576780"/>
    </source>
</evidence>
<organism evidence="2 3">
    <name type="scientific">Floridaenema evergladense BLCC-F167</name>
    <dbReference type="NCBI Taxonomy" id="3153639"/>
    <lineage>
        <taxon>Bacteria</taxon>
        <taxon>Bacillati</taxon>
        <taxon>Cyanobacteriota</taxon>
        <taxon>Cyanophyceae</taxon>
        <taxon>Oscillatoriophycideae</taxon>
        <taxon>Aerosakkonematales</taxon>
        <taxon>Aerosakkonemataceae</taxon>
        <taxon>Floridanema</taxon>
        <taxon>Floridanema evergladense</taxon>
    </lineage>
</organism>
<comment type="caution">
    <text evidence="2">The sequence shown here is derived from an EMBL/GenBank/DDBJ whole genome shotgun (WGS) entry which is preliminary data.</text>
</comment>
<evidence type="ECO:0000259" key="1">
    <source>
        <dbReference type="Pfam" id="PF21828"/>
    </source>
</evidence>